<dbReference type="Proteomes" id="UP000267096">
    <property type="component" value="Unassembled WGS sequence"/>
</dbReference>
<keyword evidence="3" id="KW-1185">Reference proteome</keyword>
<dbReference type="Gene3D" id="3.15.20.10">
    <property type="entry name" value="Bactericidal permeability-increasing protein, domain 2"/>
    <property type="match status" value="1"/>
</dbReference>
<keyword evidence="1" id="KW-0812">Transmembrane</keyword>
<dbReference type="EMBL" id="UYRR01011629">
    <property type="protein sequence ID" value="VDK26026.1"/>
    <property type="molecule type" value="Genomic_DNA"/>
</dbReference>
<evidence type="ECO:0000313" key="4">
    <source>
        <dbReference type="WBParaSite" id="ASIM_0000596701-mRNA-1"/>
    </source>
</evidence>
<protein>
    <submittedName>
        <fullName evidence="4">BPI2 domain-containing protein</fullName>
    </submittedName>
</protein>
<evidence type="ECO:0000313" key="3">
    <source>
        <dbReference type="Proteomes" id="UP000267096"/>
    </source>
</evidence>
<evidence type="ECO:0000256" key="1">
    <source>
        <dbReference type="SAM" id="Phobius"/>
    </source>
</evidence>
<accession>A0A0M3JEC3</accession>
<dbReference type="WBParaSite" id="ASIM_0000596701-mRNA-1">
    <property type="protein sequence ID" value="ASIM_0000596701-mRNA-1"/>
    <property type="gene ID" value="ASIM_0000596701"/>
</dbReference>
<dbReference type="PANTHER" id="PTHR10504">
    <property type="entry name" value="BACTERICIDAL PERMEABILITY-INCREASING BPI PROTEIN-RELATED"/>
    <property type="match status" value="1"/>
</dbReference>
<dbReference type="SUPFAM" id="SSF55394">
    <property type="entry name" value="Bactericidal permeability-increasing protein, BPI"/>
    <property type="match status" value="1"/>
</dbReference>
<reference evidence="2 3" key="2">
    <citation type="submission" date="2018-11" db="EMBL/GenBank/DDBJ databases">
        <authorList>
            <consortium name="Pathogen Informatics"/>
        </authorList>
    </citation>
    <scope>NUCLEOTIDE SEQUENCE [LARGE SCALE GENOMIC DNA]</scope>
</reference>
<reference evidence="4" key="1">
    <citation type="submission" date="2017-02" db="UniProtKB">
        <authorList>
            <consortium name="WormBaseParasite"/>
        </authorList>
    </citation>
    <scope>IDENTIFICATION</scope>
</reference>
<evidence type="ECO:0000313" key="2">
    <source>
        <dbReference type="EMBL" id="VDK26026.1"/>
    </source>
</evidence>
<feature type="transmembrane region" description="Helical" evidence="1">
    <location>
        <begin position="91"/>
        <end position="111"/>
    </location>
</feature>
<dbReference type="GO" id="GO:0005615">
    <property type="term" value="C:extracellular space"/>
    <property type="evidence" value="ECO:0007669"/>
    <property type="project" value="TreeGrafter"/>
</dbReference>
<dbReference type="GO" id="GO:0008289">
    <property type="term" value="F:lipid binding"/>
    <property type="evidence" value="ECO:0007669"/>
    <property type="project" value="InterPro"/>
</dbReference>
<keyword evidence="1" id="KW-0472">Membrane</keyword>
<organism evidence="4">
    <name type="scientific">Anisakis simplex</name>
    <name type="common">Herring worm</name>
    <dbReference type="NCBI Taxonomy" id="6269"/>
    <lineage>
        <taxon>Eukaryota</taxon>
        <taxon>Metazoa</taxon>
        <taxon>Ecdysozoa</taxon>
        <taxon>Nematoda</taxon>
        <taxon>Chromadorea</taxon>
        <taxon>Rhabditida</taxon>
        <taxon>Spirurina</taxon>
        <taxon>Ascaridomorpha</taxon>
        <taxon>Ascaridoidea</taxon>
        <taxon>Anisakidae</taxon>
        <taxon>Anisakis</taxon>
        <taxon>Anisakis simplex complex</taxon>
    </lineage>
</organism>
<dbReference type="InterPro" id="IPR032942">
    <property type="entry name" value="BPI/LBP/Plunc"/>
</dbReference>
<dbReference type="PANTHER" id="PTHR10504:SF139">
    <property type="entry name" value="BPI2 DOMAIN-CONTAINING PROTEIN"/>
    <property type="match status" value="1"/>
</dbReference>
<gene>
    <name evidence="2" type="ORF">ASIM_LOCUS5756</name>
</gene>
<name>A0A0M3JEC3_ANISI</name>
<sequence length="131" mass="14716">MPRNYQIVIETSRAASLHLEYGLVDDPIVNEFGLELNCSGEVSENGKGATPFGAAPMQLLSMQNSTPMLQIVVSDYVTNSLMYHGHKYVHCNHLFITMTLFIRMILLKAFILQTSTLHHSMSSVPRRTLSF</sequence>
<dbReference type="OrthoDB" id="10255543at2759"/>
<dbReference type="InterPro" id="IPR017943">
    <property type="entry name" value="Bactericidal_perm-incr_a/b_dom"/>
</dbReference>
<proteinExistence type="predicted"/>
<keyword evidence="1" id="KW-1133">Transmembrane helix</keyword>
<dbReference type="AlphaFoldDB" id="A0A0M3JEC3"/>